<evidence type="ECO:0000256" key="1">
    <source>
        <dbReference type="SAM" id="SignalP"/>
    </source>
</evidence>
<name>A0A5E7GH68_PSEFL</name>
<evidence type="ECO:0000313" key="2">
    <source>
        <dbReference type="EMBL" id="VVO50951.1"/>
    </source>
</evidence>
<evidence type="ECO:0008006" key="4">
    <source>
        <dbReference type="Google" id="ProtNLM"/>
    </source>
</evidence>
<accession>A0A5E7GH68</accession>
<dbReference type="Proteomes" id="UP000327111">
    <property type="component" value="Unassembled WGS sequence"/>
</dbReference>
<sequence precursor="true">MNLRLSVVIVILSFSGAASSADKPVEQLKPSPDTSKRCSALASNDRMAALMRDNGQSFDLAMNRVNMIRNKEEREAGKVAISNAYIAHPEIPAPRFYDFSYRLCLNANLEIDQKEQNEASKEEASYRVERGTPVQADQIVGTWTCRGSSGTTYPVAFNADNTYLLKRSNGSQSRGTYSIEGNILYRKDNQASAIDVATTPIAITEDGSLYFVNISDPNLTESCQTTTAAK</sequence>
<protein>
    <recommendedName>
        <fullName evidence="4">Lipoprotein</fullName>
    </recommendedName>
</protein>
<dbReference type="EMBL" id="CABVIF010000001">
    <property type="protein sequence ID" value="VVO50951.1"/>
    <property type="molecule type" value="Genomic_DNA"/>
</dbReference>
<feature type="chain" id="PRO_5022889515" description="Lipoprotein" evidence="1">
    <location>
        <begin position="21"/>
        <end position="230"/>
    </location>
</feature>
<reference evidence="2 3" key="1">
    <citation type="submission" date="2019-09" db="EMBL/GenBank/DDBJ databases">
        <authorList>
            <person name="Chandra G."/>
            <person name="Truman W A."/>
        </authorList>
    </citation>
    <scope>NUCLEOTIDE SEQUENCE [LARGE SCALE GENOMIC DNA]</scope>
    <source>
        <strain evidence="2">PS854</strain>
    </source>
</reference>
<dbReference type="RefSeq" id="WP_150731947.1">
    <property type="nucleotide sequence ID" value="NZ_CABVIF010000001.1"/>
</dbReference>
<feature type="signal peptide" evidence="1">
    <location>
        <begin position="1"/>
        <end position="20"/>
    </location>
</feature>
<evidence type="ECO:0000313" key="3">
    <source>
        <dbReference type="Proteomes" id="UP000327111"/>
    </source>
</evidence>
<dbReference type="AlphaFoldDB" id="A0A5E7GH68"/>
<gene>
    <name evidence="2" type="ORF">PS854_00285</name>
</gene>
<keyword evidence="1" id="KW-0732">Signal</keyword>
<organism evidence="2 3">
    <name type="scientific">Pseudomonas fluorescens</name>
    <dbReference type="NCBI Taxonomy" id="294"/>
    <lineage>
        <taxon>Bacteria</taxon>
        <taxon>Pseudomonadati</taxon>
        <taxon>Pseudomonadota</taxon>
        <taxon>Gammaproteobacteria</taxon>
        <taxon>Pseudomonadales</taxon>
        <taxon>Pseudomonadaceae</taxon>
        <taxon>Pseudomonas</taxon>
    </lineage>
</organism>
<proteinExistence type="predicted"/>